<dbReference type="SUPFAM" id="SSF55729">
    <property type="entry name" value="Acyl-CoA N-acyltransferases (Nat)"/>
    <property type="match status" value="1"/>
</dbReference>
<gene>
    <name evidence="2" type="ORF">DZC72_00280</name>
</gene>
<evidence type="ECO:0000313" key="2">
    <source>
        <dbReference type="EMBL" id="RRQ49107.1"/>
    </source>
</evidence>
<dbReference type="Proteomes" id="UP000286990">
    <property type="component" value="Unassembled WGS sequence"/>
</dbReference>
<dbReference type="InterPro" id="IPR000182">
    <property type="entry name" value="GNAT_dom"/>
</dbReference>
<reference evidence="3" key="1">
    <citation type="submission" date="2018-12" db="EMBL/GenBank/DDBJ databases">
        <title>Maribacter lutimaris sp. nov., isolated from marine sediment.</title>
        <authorList>
            <person name="Kim K.K."/>
        </authorList>
    </citation>
    <scope>NUCLEOTIDE SEQUENCE [LARGE SCALE GENOMIC DNA]</scope>
    <source>
        <strain evidence="3">PoM-212</strain>
    </source>
</reference>
<dbReference type="RefSeq" id="WP_125220948.1">
    <property type="nucleotide sequence ID" value="NZ_QUSX01000001.1"/>
</dbReference>
<dbReference type="OrthoDB" id="9800604at2"/>
<dbReference type="AlphaFoldDB" id="A0A426RJC4"/>
<evidence type="ECO:0000313" key="3">
    <source>
        <dbReference type="Proteomes" id="UP000286990"/>
    </source>
</evidence>
<dbReference type="Gene3D" id="3.40.630.30">
    <property type="match status" value="1"/>
</dbReference>
<sequence length="178" mass="20375">MCLEAGLKFVKLAPSLYDSYIHIGTMAYNQHYRHLWPNGDTTTYIQNSFTKQVLLNEELDINTDLYIIQLDTTYVGLLKVTLHKSILTFTESEAIYLDKIYILNEFSGQGIGAKSIQFVEDKARKLSKKVLFLESMQKGRALGFYLVNGFTIVANSTVPFDNVIEDEKPMYLLKKDIL</sequence>
<name>A0A426RJC4_9FLAO</name>
<organism evidence="2 3">
    <name type="scientific">Maribacter algicola</name>
    <dbReference type="NCBI Taxonomy" id="2498892"/>
    <lineage>
        <taxon>Bacteria</taxon>
        <taxon>Pseudomonadati</taxon>
        <taxon>Bacteroidota</taxon>
        <taxon>Flavobacteriia</taxon>
        <taxon>Flavobacteriales</taxon>
        <taxon>Flavobacteriaceae</taxon>
        <taxon>Maribacter</taxon>
    </lineage>
</organism>
<proteinExistence type="predicted"/>
<keyword evidence="3" id="KW-1185">Reference proteome</keyword>
<accession>A0A426RJC4</accession>
<dbReference type="GO" id="GO:0016747">
    <property type="term" value="F:acyltransferase activity, transferring groups other than amino-acyl groups"/>
    <property type="evidence" value="ECO:0007669"/>
    <property type="project" value="InterPro"/>
</dbReference>
<comment type="caution">
    <text evidence="2">The sequence shown here is derived from an EMBL/GenBank/DDBJ whole genome shotgun (WGS) entry which is preliminary data.</text>
</comment>
<feature type="domain" description="N-acetyltransferase" evidence="1">
    <location>
        <begin position="21"/>
        <end position="178"/>
    </location>
</feature>
<protein>
    <submittedName>
        <fullName evidence="2">GNAT family N-acetyltransferase</fullName>
    </submittedName>
</protein>
<evidence type="ECO:0000259" key="1">
    <source>
        <dbReference type="PROSITE" id="PS51186"/>
    </source>
</evidence>
<dbReference type="PROSITE" id="PS51186">
    <property type="entry name" value="GNAT"/>
    <property type="match status" value="1"/>
</dbReference>
<dbReference type="InterPro" id="IPR016181">
    <property type="entry name" value="Acyl_CoA_acyltransferase"/>
</dbReference>
<dbReference type="EMBL" id="QUSX01000001">
    <property type="protein sequence ID" value="RRQ49107.1"/>
    <property type="molecule type" value="Genomic_DNA"/>
</dbReference>
<dbReference type="Pfam" id="PF00583">
    <property type="entry name" value="Acetyltransf_1"/>
    <property type="match status" value="1"/>
</dbReference>
<dbReference type="CDD" id="cd04301">
    <property type="entry name" value="NAT_SF"/>
    <property type="match status" value="1"/>
</dbReference>